<organism evidence="1">
    <name type="scientific">Lepeophtheirus salmonis</name>
    <name type="common">Salmon louse</name>
    <name type="synonym">Caligus salmonis</name>
    <dbReference type="NCBI Taxonomy" id="72036"/>
    <lineage>
        <taxon>Eukaryota</taxon>
        <taxon>Metazoa</taxon>
        <taxon>Ecdysozoa</taxon>
        <taxon>Arthropoda</taxon>
        <taxon>Crustacea</taxon>
        <taxon>Multicrustacea</taxon>
        <taxon>Hexanauplia</taxon>
        <taxon>Copepoda</taxon>
        <taxon>Siphonostomatoida</taxon>
        <taxon>Caligidae</taxon>
        <taxon>Lepeophtheirus</taxon>
    </lineage>
</organism>
<evidence type="ECO:0000313" key="1">
    <source>
        <dbReference type="EMBL" id="CDW47226.1"/>
    </source>
</evidence>
<reference evidence="1" key="1">
    <citation type="submission" date="2014-05" db="EMBL/GenBank/DDBJ databases">
        <authorList>
            <person name="Chronopoulou M."/>
        </authorList>
    </citation>
    <scope>NUCLEOTIDE SEQUENCE</scope>
    <source>
        <tissue evidence="1">Whole organism</tissue>
    </source>
</reference>
<feature type="non-terminal residue" evidence="1">
    <location>
        <position position="1"/>
    </location>
</feature>
<name>A0A0K2VBB7_LEPSM</name>
<dbReference type="EMBL" id="HACA01029865">
    <property type="protein sequence ID" value="CDW47226.1"/>
    <property type="molecule type" value="Transcribed_RNA"/>
</dbReference>
<dbReference type="AlphaFoldDB" id="A0A0K2VBB7"/>
<proteinExistence type="predicted"/>
<protein>
    <submittedName>
        <fullName evidence="1">Uncharacterized protein</fullName>
    </submittedName>
</protein>
<accession>A0A0K2VBB7</accession>
<sequence>QLSRDAEEAFRYNEKPAAQTLNKLYEPSSSKNIFRIDNSSLPFNLTKVHNPHELAEWGKSFKSHYIQNWMDKYSLSFNIC</sequence>